<organism evidence="1 2">
    <name type="scientific">Protopolystoma xenopodis</name>
    <dbReference type="NCBI Taxonomy" id="117903"/>
    <lineage>
        <taxon>Eukaryota</taxon>
        <taxon>Metazoa</taxon>
        <taxon>Spiralia</taxon>
        <taxon>Lophotrochozoa</taxon>
        <taxon>Platyhelminthes</taxon>
        <taxon>Monogenea</taxon>
        <taxon>Polyopisthocotylea</taxon>
        <taxon>Polystomatidea</taxon>
        <taxon>Polystomatidae</taxon>
        <taxon>Protopolystoma</taxon>
    </lineage>
</organism>
<dbReference type="Proteomes" id="UP000784294">
    <property type="component" value="Unassembled WGS sequence"/>
</dbReference>
<comment type="caution">
    <text evidence="1">The sequence shown here is derived from an EMBL/GenBank/DDBJ whole genome shotgun (WGS) entry which is preliminary data.</text>
</comment>
<sequence length="76" mass="7644">MCVAPSPTGQSTWPGLFTCSPGLGPAQANILMKTAYLAFVTGCPPAADITPGLVDLPPVSGPILASSFADRPGICK</sequence>
<name>A0A448WZT3_9PLAT</name>
<evidence type="ECO:0000313" key="2">
    <source>
        <dbReference type="Proteomes" id="UP000784294"/>
    </source>
</evidence>
<gene>
    <name evidence="1" type="ORF">PXEA_LOCUS17705</name>
</gene>
<proteinExistence type="predicted"/>
<evidence type="ECO:0000313" key="1">
    <source>
        <dbReference type="EMBL" id="VEL24265.1"/>
    </source>
</evidence>
<keyword evidence="2" id="KW-1185">Reference proteome</keyword>
<dbReference type="EMBL" id="CAAALY010066766">
    <property type="protein sequence ID" value="VEL24265.1"/>
    <property type="molecule type" value="Genomic_DNA"/>
</dbReference>
<protein>
    <submittedName>
        <fullName evidence="1">Uncharacterized protein</fullName>
    </submittedName>
</protein>
<dbReference type="AlphaFoldDB" id="A0A448WZT3"/>
<accession>A0A448WZT3</accession>
<reference evidence="1" key="1">
    <citation type="submission" date="2018-11" db="EMBL/GenBank/DDBJ databases">
        <authorList>
            <consortium name="Pathogen Informatics"/>
        </authorList>
    </citation>
    <scope>NUCLEOTIDE SEQUENCE</scope>
</reference>